<comment type="caution">
    <text evidence="1">The sequence shown here is derived from an EMBL/GenBank/DDBJ whole genome shotgun (WGS) entry which is preliminary data.</text>
</comment>
<organism evidence="1 2">
    <name type="scientific">Boothiomyces macroporosus</name>
    <dbReference type="NCBI Taxonomy" id="261099"/>
    <lineage>
        <taxon>Eukaryota</taxon>
        <taxon>Fungi</taxon>
        <taxon>Fungi incertae sedis</taxon>
        <taxon>Chytridiomycota</taxon>
        <taxon>Chytridiomycota incertae sedis</taxon>
        <taxon>Chytridiomycetes</taxon>
        <taxon>Rhizophydiales</taxon>
        <taxon>Terramycetaceae</taxon>
        <taxon>Boothiomyces</taxon>
    </lineage>
</organism>
<dbReference type="Proteomes" id="UP001210925">
    <property type="component" value="Unassembled WGS sequence"/>
</dbReference>
<dbReference type="InterPro" id="IPR002110">
    <property type="entry name" value="Ankyrin_rpt"/>
</dbReference>
<evidence type="ECO:0008006" key="3">
    <source>
        <dbReference type="Google" id="ProtNLM"/>
    </source>
</evidence>
<keyword evidence="2" id="KW-1185">Reference proteome</keyword>
<sequence length="305" mass="35230">MDQIRGELLYISRHLNVKDYQNLRYAMISSLPVNQTVTLSAFKESVDFKKRYVYSAIHADYIDYYMDISVIMKLESRYLTASSFFFLIETGQNHQLKTFASNSGIIGKRSWRQALTEITKKLLINLSEEFILCVLEQTRPTDEDYEILLEMACIQGFKRLASLCLTSIQQYDINPCLINLAAQHGHLEIAKILLSDKRVDVTFDNNHIFMEAVYSANIPLVQLLLSDSRVDPSDNNNEAIELAIKLNDPQLVYILLSDDRVDPTVDNYHVVMEALKIGNFDIIVRLLNDKRVRIRSKTHGYYPIY</sequence>
<proteinExistence type="predicted"/>
<dbReference type="Pfam" id="PF12796">
    <property type="entry name" value="Ank_2"/>
    <property type="match status" value="1"/>
</dbReference>
<evidence type="ECO:0000313" key="1">
    <source>
        <dbReference type="EMBL" id="KAJ3258956.1"/>
    </source>
</evidence>
<gene>
    <name evidence="1" type="ORF">HK103_003097</name>
</gene>
<dbReference type="InterPro" id="IPR036770">
    <property type="entry name" value="Ankyrin_rpt-contain_sf"/>
</dbReference>
<accession>A0AAD5Y4C6</accession>
<protein>
    <recommendedName>
        <fullName evidence="3">Ankyrin repeat protein</fullName>
    </recommendedName>
</protein>
<evidence type="ECO:0000313" key="2">
    <source>
        <dbReference type="Proteomes" id="UP001210925"/>
    </source>
</evidence>
<dbReference type="AlphaFoldDB" id="A0AAD5Y4C6"/>
<dbReference type="Gene3D" id="1.25.40.20">
    <property type="entry name" value="Ankyrin repeat-containing domain"/>
    <property type="match status" value="1"/>
</dbReference>
<dbReference type="SMART" id="SM00248">
    <property type="entry name" value="ANK"/>
    <property type="match status" value="4"/>
</dbReference>
<dbReference type="SUPFAM" id="SSF48403">
    <property type="entry name" value="Ankyrin repeat"/>
    <property type="match status" value="1"/>
</dbReference>
<name>A0AAD5Y4C6_9FUNG</name>
<reference evidence="1" key="1">
    <citation type="submission" date="2020-05" db="EMBL/GenBank/DDBJ databases">
        <title>Phylogenomic resolution of chytrid fungi.</title>
        <authorList>
            <person name="Stajich J.E."/>
            <person name="Amses K."/>
            <person name="Simmons R."/>
            <person name="Seto K."/>
            <person name="Myers J."/>
            <person name="Bonds A."/>
            <person name="Quandt C.A."/>
            <person name="Barry K."/>
            <person name="Liu P."/>
            <person name="Grigoriev I."/>
            <person name="Longcore J.E."/>
            <person name="James T.Y."/>
        </authorList>
    </citation>
    <scope>NUCLEOTIDE SEQUENCE</scope>
    <source>
        <strain evidence="1">PLAUS21</strain>
    </source>
</reference>
<dbReference type="EMBL" id="JADGKB010000022">
    <property type="protein sequence ID" value="KAJ3258956.1"/>
    <property type="molecule type" value="Genomic_DNA"/>
</dbReference>